<sequence>MTLQIFKFRGKLSVEQERHPNIRVRHRYTPRGLTGTFTQTSGSSESITLHEQLHCHSIIHRDPLNCLITDLSASLSLVYTVKVISSYMQVEQ</sequence>
<dbReference type="AlphaFoldDB" id="A0AAD5LZ46"/>
<keyword evidence="2" id="KW-1185">Reference proteome</keyword>
<dbReference type="Proteomes" id="UP001196413">
    <property type="component" value="Unassembled WGS sequence"/>
</dbReference>
<protein>
    <submittedName>
        <fullName evidence="1">Uncharacterized protein</fullName>
    </submittedName>
</protein>
<organism evidence="1 2">
    <name type="scientific">Parelaphostrongylus tenuis</name>
    <name type="common">Meningeal worm</name>
    <dbReference type="NCBI Taxonomy" id="148309"/>
    <lineage>
        <taxon>Eukaryota</taxon>
        <taxon>Metazoa</taxon>
        <taxon>Ecdysozoa</taxon>
        <taxon>Nematoda</taxon>
        <taxon>Chromadorea</taxon>
        <taxon>Rhabditida</taxon>
        <taxon>Rhabditina</taxon>
        <taxon>Rhabditomorpha</taxon>
        <taxon>Strongyloidea</taxon>
        <taxon>Metastrongylidae</taxon>
        <taxon>Parelaphostrongylus</taxon>
    </lineage>
</organism>
<comment type="caution">
    <text evidence="1">The sequence shown here is derived from an EMBL/GenBank/DDBJ whole genome shotgun (WGS) entry which is preliminary data.</text>
</comment>
<accession>A0AAD5LZ46</accession>
<reference evidence="1" key="1">
    <citation type="submission" date="2021-06" db="EMBL/GenBank/DDBJ databases">
        <title>Parelaphostrongylus tenuis whole genome reference sequence.</title>
        <authorList>
            <person name="Garwood T.J."/>
            <person name="Larsen P.A."/>
            <person name="Fountain-Jones N.M."/>
            <person name="Garbe J.R."/>
            <person name="Macchietto M.G."/>
            <person name="Kania S.A."/>
            <person name="Gerhold R.W."/>
            <person name="Richards J.E."/>
            <person name="Wolf T.M."/>
        </authorList>
    </citation>
    <scope>NUCLEOTIDE SEQUENCE</scope>
    <source>
        <strain evidence="1">MNPRO001-30</strain>
        <tissue evidence="1">Meninges</tissue>
    </source>
</reference>
<name>A0AAD5LZ46_PARTN</name>
<evidence type="ECO:0000313" key="2">
    <source>
        <dbReference type="Proteomes" id="UP001196413"/>
    </source>
</evidence>
<gene>
    <name evidence="1" type="ORF">KIN20_004821</name>
</gene>
<dbReference type="EMBL" id="JAHQIW010000645">
    <property type="protein sequence ID" value="KAJ1349322.1"/>
    <property type="molecule type" value="Genomic_DNA"/>
</dbReference>
<evidence type="ECO:0000313" key="1">
    <source>
        <dbReference type="EMBL" id="KAJ1349322.1"/>
    </source>
</evidence>
<proteinExistence type="predicted"/>